<dbReference type="PRINTS" id="PR00370">
    <property type="entry name" value="FMOXYGENASE"/>
</dbReference>
<evidence type="ECO:0000256" key="7">
    <source>
        <dbReference type="ARBA" id="ARBA00023033"/>
    </source>
</evidence>
<evidence type="ECO:0000313" key="10">
    <source>
        <dbReference type="Proteomes" id="UP000494165"/>
    </source>
</evidence>
<name>A0A8S1E560_9INSE</name>
<reference evidence="9 10" key="1">
    <citation type="submission" date="2020-04" db="EMBL/GenBank/DDBJ databases">
        <authorList>
            <person name="Alioto T."/>
            <person name="Alioto T."/>
            <person name="Gomez Garrido J."/>
        </authorList>
    </citation>
    <scope>NUCLEOTIDE SEQUENCE [LARGE SCALE GENOMIC DNA]</scope>
</reference>
<dbReference type="InterPro" id="IPR050346">
    <property type="entry name" value="FMO-like"/>
</dbReference>
<dbReference type="PANTHER" id="PTHR23023">
    <property type="entry name" value="DIMETHYLANILINE MONOOXYGENASE"/>
    <property type="match status" value="1"/>
</dbReference>
<dbReference type="InterPro" id="IPR036188">
    <property type="entry name" value="FAD/NAD-bd_sf"/>
</dbReference>
<protein>
    <recommendedName>
        <fullName evidence="8">Flavin-containing monooxygenase</fullName>
        <ecNumber evidence="8">1.-.-.-</ecNumber>
    </recommendedName>
</protein>
<keyword evidence="6 8" id="KW-0560">Oxidoreductase</keyword>
<dbReference type="EMBL" id="CADEPI010000899">
    <property type="protein sequence ID" value="CAB3388768.1"/>
    <property type="molecule type" value="Genomic_DNA"/>
</dbReference>
<evidence type="ECO:0000256" key="6">
    <source>
        <dbReference type="ARBA" id="ARBA00023002"/>
    </source>
</evidence>
<evidence type="ECO:0000313" key="9">
    <source>
        <dbReference type="EMBL" id="CAB3388768.1"/>
    </source>
</evidence>
<accession>A0A8S1E560</accession>
<keyword evidence="3 8" id="KW-0285">Flavoprotein</keyword>
<evidence type="ECO:0000256" key="3">
    <source>
        <dbReference type="ARBA" id="ARBA00022630"/>
    </source>
</evidence>
<keyword evidence="10" id="KW-1185">Reference proteome</keyword>
<dbReference type="Pfam" id="PF00743">
    <property type="entry name" value="FMO-like"/>
    <property type="match status" value="2"/>
</dbReference>
<dbReference type="EC" id="1.-.-.-" evidence="8"/>
<dbReference type="Proteomes" id="UP000494165">
    <property type="component" value="Unassembled WGS sequence"/>
</dbReference>
<comment type="similarity">
    <text evidence="2 8">Belongs to the FMO family.</text>
</comment>
<keyword evidence="7 8" id="KW-0503">Monooxygenase</keyword>
<dbReference type="SUPFAM" id="SSF51905">
    <property type="entry name" value="FAD/NAD(P)-binding domain"/>
    <property type="match status" value="2"/>
</dbReference>
<evidence type="ECO:0000256" key="4">
    <source>
        <dbReference type="ARBA" id="ARBA00022827"/>
    </source>
</evidence>
<dbReference type="InterPro" id="IPR020946">
    <property type="entry name" value="Flavin_mOase-like"/>
</dbReference>
<dbReference type="AlphaFoldDB" id="A0A8S1E560"/>
<dbReference type="FunFam" id="3.50.50.60:FF:000138">
    <property type="entry name" value="Flavin-containing monooxygenase"/>
    <property type="match status" value="1"/>
</dbReference>
<comment type="cofactor">
    <cofactor evidence="1 8">
        <name>FAD</name>
        <dbReference type="ChEBI" id="CHEBI:57692"/>
    </cofactor>
</comment>
<evidence type="ECO:0000256" key="5">
    <source>
        <dbReference type="ARBA" id="ARBA00022857"/>
    </source>
</evidence>
<evidence type="ECO:0000256" key="2">
    <source>
        <dbReference type="ARBA" id="ARBA00009183"/>
    </source>
</evidence>
<dbReference type="GO" id="GO:0004499">
    <property type="term" value="F:N,N-dimethylaniline monooxygenase activity"/>
    <property type="evidence" value="ECO:0007669"/>
    <property type="project" value="InterPro"/>
</dbReference>
<sequence length="538" mass="61581">MQKRGAILLSSSNRKPNIATRFRKIGQQSFWTQQPRVFSIRCYRSFTIMHGNPFVKRAHEHLFTTSTNSKYTALRNFHSSKSVSMDASSKKGAIAVIGAGPAGLAAARYFTAEDSPFDCQVFEQGDDLGGTWRLSEFVDTDDKGRKVHSSMYKNLRTNLPKEIMCYPDFPFPTYPESYVPSEKVLKYLLDFASHYQLRKIIKFNRSVVQVRPFKKNDDDTVNWEIKTRDYLTDEEFTDYFEGVAVCNGHHSEPVIPEIEGKQEFDGFIMHSHAYRESCPFKGQRVLVVGAGPSGLDIALEVSKVALRVSLSHHLKSSQINFKGKSVQQVTDILRLAPGKRVEFVDGTKDEFDAIIYCTGYKNSFPFLHEDCKITTDGFGVEPLYKHMINIEHPTMCLTGLVTFVCPFQLLDLQARFFYSLMSGKFQCADKREMYRELKADQHWRRNKGRCAFGHLFLNNNIFSCHSHAHTGYGPRQAHKLGALQQEYYDELAKIAHIKSIDVVVSKLGLESTKRIYSDLCSFREAKFKLLDDKNYLEL</sequence>
<evidence type="ECO:0000256" key="1">
    <source>
        <dbReference type="ARBA" id="ARBA00001974"/>
    </source>
</evidence>
<dbReference type="GO" id="GO:0050660">
    <property type="term" value="F:flavin adenine dinucleotide binding"/>
    <property type="evidence" value="ECO:0007669"/>
    <property type="project" value="InterPro"/>
</dbReference>
<proteinExistence type="inferred from homology"/>
<dbReference type="GO" id="GO:0050661">
    <property type="term" value="F:NADP binding"/>
    <property type="evidence" value="ECO:0007669"/>
    <property type="project" value="InterPro"/>
</dbReference>
<organism evidence="9 10">
    <name type="scientific">Cloeon dipterum</name>
    <dbReference type="NCBI Taxonomy" id="197152"/>
    <lineage>
        <taxon>Eukaryota</taxon>
        <taxon>Metazoa</taxon>
        <taxon>Ecdysozoa</taxon>
        <taxon>Arthropoda</taxon>
        <taxon>Hexapoda</taxon>
        <taxon>Insecta</taxon>
        <taxon>Pterygota</taxon>
        <taxon>Palaeoptera</taxon>
        <taxon>Ephemeroptera</taxon>
        <taxon>Pisciforma</taxon>
        <taxon>Baetidae</taxon>
        <taxon>Cloeon</taxon>
    </lineage>
</organism>
<dbReference type="OrthoDB" id="66881at2759"/>
<comment type="caution">
    <text evidence="9">The sequence shown here is derived from an EMBL/GenBank/DDBJ whole genome shotgun (WGS) entry which is preliminary data.</text>
</comment>
<keyword evidence="5" id="KW-0521">NADP</keyword>
<dbReference type="InterPro" id="IPR000960">
    <property type="entry name" value="Flavin_mOase"/>
</dbReference>
<keyword evidence="4 8" id="KW-0274">FAD</keyword>
<dbReference type="Gene3D" id="3.50.50.60">
    <property type="entry name" value="FAD/NAD(P)-binding domain"/>
    <property type="match status" value="2"/>
</dbReference>
<gene>
    <name evidence="9" type="ORF">CLODIP_2_CD06050</name>
</gene>
<evidence type="ECO:0000256" key="8">
    <source>
        <dbReference type="RuleBase" id="RU361177"/>
    </source>
</evidence>